<reference evidence="2 3" key="1">
    <citation type="submission" date="2019-04" db="EMBL/GenBank/DDBJ databases">
        <authorList>
            <person name="Feng G."/>
            <person name="Zhang J."/>
            <person name="Zhu H."/>
        </authorList>
    </citation>
    <scope>NUCLEOTIDE SEQUENCE [LARGE SCALE GENOMIC DNA]</scope>
    <source>
        <strain evidence="2 3">92R-1</strain>
    </source>
</reference>
<feature type="signal peptide" evidence="1">
    <location>
        <begin position="1"/>
        <end position="21"/>
    </location>
</feature>
<dbReference type="AlphaFoldDB" id="A0A4Z0P0T1"/>
<name>A0A4Z0P0T1_9BACT</name>
<proteinExistence type="predicted"/>
<organism evidence="2 3">
    <name type="scientific">Hymenobacter fodinae</name>
    <dbReference type="NCBI Taxonomy" id="2510796"/>
    <lineage>
        <taxon>Bacteria</taxon>
        <taxon>Pseudomonadati</taxon>
        <taxon>Bacteroidota</taxon>
        <taxon>Cytophagia</taxon>
        <taxon>Cytophagales</taxon>
        <taxon>Hymenobacteraceae</taxon>
        <taxon>Hymenobacter</taxon>
    </lineage>
</organism>
<evidence type="ECO:0000256" key="1">
    <source>
        <dbReference type="SAM" id="SignalP"/>
    </source>
</evidence>
<evidence type="ECO:0000313" key="2">
    <source>
        <dbReference type="EMBL" id="TGE04765.1"/>
    </source>
</evidence>
<keyword evidence="1" id="KW-0732">Signal</keyword>
<keyword evidence="3" id="KW-1185">Reference proteome</keyword>
<dbReference type="Proteomes" id="UP000298337">
    <property type="component" value="Unassembled WGS sequence"/>
</dbReference>
<feature type="chain" id="PRO_5021315694" evidence="1">
    <location>
        <begin position="22"/>
        <end position="190"/>
    </location>
</feature>
<accession>A0A4Z0P0T1</accession>
<comment type="caution">
    <text evidence="2">The sequence shown here is derived from an EMBL/GenBank/DDBJ whole genome shotgun (WGS) entry which is preliminary data.</text>
</comment>
<dbReference type="OrthoDB" id="879592at2"/>
<dbReference type="EMBL" id="SRLA01000005">
    <property type="protein sequence ID" value="TGE04765.1"/>
    <property type="molecule type" value="Genomic_DNA"/>
</dbReference>
<protein>
    <submittedName>
        <fullName evidence="2">Uncharacterized protein</fullName>
    </submittedName>
</protein>
<dbReference type="RefSeq" id="WP_135436218.1">
    <property type="nucleotide sequence ID" value="NZ_SRLA01000005.1"/>
</dbReference>
<gene>
    <name evidence="2" type="ORF">EU556_21530</name>
</gene>
<evidence type="ECO:0000313" key="3">
    <source>
        <dbReference type="Proteomes" id="UP000298337"/>
    </source>
</evidence>
<sequence length="190" mass="20893">MKHGYLFRALVLLSLPLTSFIAPDWAPFTVDEQLQVLLPHPAEEVDMKKLTGRSIPNTRLLMTSDSVGVYQIMLVKMPPAQAANLARAESRESYYDGVVKGILDAQTDGVLLERATFPTSAGTGIEVKTRARHKGTGKLVVKYSRSLLANGVGYAFNFIPRDLADTAGISGNAQRRRFFDSIEIKPADKK</sequence>